<accession>B0CW23</accession>
<dbReference type="EMBL" id="DS547093">
    <property type="protein sequence ID" value="EDR13436.1"/>
    <property type="molecule type" value="Genomic_DNA"/>
</dbReference>
<dbReference type="KEGG" id="lbc:LACBIDRAFT_309305"/>
<dbReference type="RefSeq" id="XP_001875934.1">
    <property type="nucleotide sequence ID" value="XM_001875899.1"/>
</dbReference>
<dbReference type="Proteomes" id="UP000001194">
    <property type="component" value="Unassembled WGS sequence"/>
</dbReference>
<sequence>MSFISAGADVIFYHGMTLQRFAEWDSGNRSSYATCAENPRPSFGFARNLGIWATFLLENVKCNVEG</sequence>
<gene>
    <name evidence="1" type="ORF">LACBIDRAFT_309305</name>
</gene>
<reference evidence="1 2" key="1">
    <citation type="journal article" date="2008" name="Nature">
        <title>The genome of Laccaria bicolor provides insights into mycorrhizal symbiosis.</title>
        <authorList>
            <person name="Martin F."/>
            <person name="Aerts A."/>
            <person name="Ahren D."/>
            <person name="Brun A."/>
            <person name="Danchin E.G.J."/>
            <person name="Duchaussoy F."/>
            <person name="Gibon J."/>
            <person name="Kohler A."/>
            <person name="Lindquist E."/>
            <person name="Pereda V."/>
            <person name="Salamov A."/>
            <person name="Shapiro H.J."/>
            <person name="Wuyts J."/>
            <person name="Blaudez D."/>
            <person name="Buee M."/>
            <person name="Brokstein P."/>
            <person name="Canbaeck B."/>
            <person name="Cohen D."/>
            <person name="Courty P.E."/>
            <person name="Coutinho P.M."/>
            <person name="Delaruelle C."/>
            <person name="Detter J.C."/>
            <person name="Deveau A."/>
            <person name="DiFazio S."/>
            <person name="Duplessis S."/>
            <person name="Fraissinet-Tachet L."/>
            <person name="Lucic E."/>
            <person name="Frey-Klett P."/>
            <person name="Fourrey C."/>
            <person name="Feussner I."/>
            <person name="Gay G."/>
            <person name="Grimwood J."/>
            <person name="Hoegger P.J."/>
            <person name="Jain P."/>
            <person name="Kilaru S."/>
            <person name="Labbe J."/>
            <person name="Lin Y.C."/>
            <person name="Legue V."/>
            <person name="Le Tacon F."/>
            <person name="Marmeisse R."/>
            <person name="Melayah D."/>
            <person name="Montanini B."/>
            <person name="Muratet M."/>
            <person name="Nehls U."/>
            <person name="Niculita-Hirzel H."/>
            <person name="Oudot-Le Secq M.P."/>
            <person name="Peter M."/>
            <person name="Quesneville H."/>
            <person name="Rajashekar B."/>
            <person name="Reich M."/>
            <person name="Rouhier N."/>
            <person name="Schmutz J."/>
            <person name="Yin T."/>
            <person name="Chalot M."/>
            <person name="Henrissat B."/>
            <person name="Kuees U."/>
            <person name="Lucas S."/>
            <person name="Van de Peer Y."/>
            <person name="Podila G.K."/>
            <person name="Polle A."/>
            <person name="Pukkila P.J."/>
            <person name="Richardson P.M."/>
            <person name="Rouze P."/>
            <person name="Sanders I.R."/>
            <person name="Stajich J.E."/>
            <person name="Tunlid A."/>
            <person name="Tuskan G."/>
            <person name="Grigoriev I.V."/>
        </authorList>
    </citation>
    <scope>NUCLEOTIDE SEQUENCE [LARGE SCALE GENOMIC DNA]</scope>
    <source>
        <strain evidence="2">S238N-H82 / ATCC MYA-4686</strain>
    </source>
</reference>
<dbReference type="GeneID" id="6071516"/>
<evidence type="ECO:0000313" key="2">
    <source>
        <dbReference type="Proteomes" id="UP000001194"/>
    </source>
</evidence>
<dbReference type="HOGENOM" id="CLU_2831593_0_0_1"/>
<keyword evidence="2" id="KW-1185">Reference proteome</keyword>
<evidence type="ECO:0000313" key="1">
    <source>
        <dbReference type="EMBL" id="EDR13436.1"/>
    </source>
</evidence>
<name>B0CW23_LACBS</name>
<protein>
    <submittedName>
        <fullName evidence="1">Predicted protein</fullName>
    </submittedName>
</protein>
<organism evidence="2">
    <name type="scientific">Laccaria bicolor (strain S238N-H82 / ATCC MYA-4686)</name>
    <name type="common">Bicoloured deceiver</name>
    <name type="synonym">Laccaria laccata var. bicolor</name>
    <dbReference type="NCBI Taxonomy" id="486041"/>
    <lineage>
        <taxon>Eukaryota</taxon>
        <taxon>Fungi</taxon>
        <taxon>Dikarya</taxon>
        <taxon>Basidiomycota</taxon>
        <taxon>Agaricomycotina</taxon>
        <taxon>Agaricomycetes</taxon>
        <taxon>Agaricomycetidae</taxon>
        <taxon>Agaricales</taxon>
        <taxon>Agaricineae</taxon>
        <taxon>Hydnangiaceae</taxon>
        <taxon>Laccaria</taxon>
    </lineage>
</organism>
<dbReference type="InParanoid" id="B0CW23"/>
<proteinExistence type="predicted"/>
<dbReference type="AlphaFoldDB" id="B0CW23"/>